<protein>
    <recommendedName>
        <fullName evidence="3">Hemin uptake protein HemP</fullName>
    </recommendedName>
</protein>
<dbReference type="Gene3D" id="2.10.70.10">
    <property type="entry name" value="Complement Module, domain 1"/>
    <property type="match status" value="1"/>
</dbReference>
<evidence type="ECO:0008006" key="3">
    <source>
        <dbReference type="Google" id="ProtNLM"/>
    </source>
</evidence>
<evidence type="ECO:0000313" key="1">
    <source>
        <dbReference type="EMBL" id="RUS66760.1"/>
    </source>
</evidence>
<dbReference type="EMBL" id="PQSP01000003">
    <property type="protein sequence ID" value="RUS66760.1"/>
    <property type="molecule type" value="Genomic_DNA"/>
</dbReference>
<dbReference type="Proteomes" id="UP000286947">
    <property type="component" value="Unassembled WGS sequence"/>
</dbReference>
<gene>
    <name evidence="1" type="ORF">CUZ56_01551</name>
</gene>
<dbReference type="Pfam" id="PF10636">
    <property type="entry name" value="hemP"/>
    <property type="match status" value="1"/>
</dbReference>
<comment type="caution">
    <text evidence="1">The sequence shown here is derived from an EMBL/GenBank/DDBJ whole genome shotgun (WGS) entry which is preliminary data.</text>
</comment>
<keyword evidence="2" id="KW-1185">Reference proteome</keyword>
<organism evidence="1 2">
    <name type="scientific">Saezia sanguinis</name>
    <dbReference type="NCBI Taxonomy" id="1965230"/>
    <lineage>
        <taxon>Bacteria</taxon>
        <taxon>Pseudomonadati</taxon>
        <taxon>Pseudomonadota</taxon>
        <taxon>Betaproteobacteria</taxon>
        <taxon>Burkholderiales</taxon>
        <taxon>Saeziaceae</taxon>
        <taxon>Saezia</taxon>
    </lineage>
</organism>
<dbReference type="AlphaFoldDB" id="A0A433SDG0"/>
<sequence precursor="true">MKFIYSSKIMKTLTLRRDSSLANAATQTKAAQNVEHIVHSHFLLQGAKAVSIAHNGAVYQLRATKFGKLILTK</sequence>
<reference evidence="1 2" key="1">
    <citation type="submission" date="2018-01" db="EMBL/GenBank/DDBJ databases">
        <title>Saezia sanguinis gen. nov., sp. nov., in the order Burkholderiales isolated from human blood.</title>
        <authorList>
            <person name="Medina-Pascual M.J."/>
            <person name="Valdezate S."/>
            <person name="Monzon S."/>
            <person name="Cuesta I."/>
            <person name="Carrasco G."/>
            <person name="Villalon P."/>
            <person name="Saez-Nieto J.A."/>
        </authorList>
    </citation>
    <scope>NUCLEOTIDE SEQUENCE [LARGE SCALE GENOMIC DNA]</scope>
    <source>
        <strain evidence="1 2">CNM695-12</strain>
    </source>
</reference>
<dbReference type="InterPro" id="IPR019600">
    <property type="entry name" value="Hemin_uptake_protein_HemP"/>
</dbReference>
<dbReference type="RefSeq" id="WP_239442236.1">
    <property type="nucleotide sequence ID" value="NZ_PQSP01000003.1"/>
</dbReference>
<name>A0A433SDG0_9BURK</name>
<accession>A0A433SDG0</accession>
<proteinExistence type="predicted"/>
<evidence type="ECO:0000313" key="2">
    <source>
        <dbReference type="Proteomes" id="UP000286947"/>
    </source>
</evidence>